<evidence type="ECO:0000313" key="1">
    <source>
        <dbReference type="EMBL" id="KNZ49967.1"/>
    </source>
</evidence>
<organism evidence="1 2">
    <name type="scientific">Puccinia sorghi</name>
    <dbReference type="NCBI Taxonomy" id="27349"/>
    <lineage>
        <taxon>Eukaryota</taxon>
        <taxon>Fungi</taxon>
        <taxon>Dikarya</taxon>
        <taxon>Basidiomycota</taxon>
        <taxon>Pucciniomycotina</taxon>
        <taxon>Pucciniomycetes</taxon>
        <taxon>Pucciniales</taxon>
        <taxon>Pucciniaceae</taxon>
        <taxon>Puccinia</taxon>
    </lineage>
</organism>
<gene>
    <name evidence="1" type="ORF">VP01_4667g1</name>
</gene>
<keyword evidence="2" id="KW-1185">Reference proteome</keyword>
<dbReference type="Proteomes" id="UP000037035">
    <property type="component" value="Unassembled WGS sequence"/>
</dbReference>
<sequence>MANQPLTCGLGPFVCGTGSLELDEGVGTSNNPTGCSVPEPNSTLAPLQCEFFLPSLVPVSAGQPSPSCEIWKDAEIVDVICRAGPADQDYTALIDSALSPAS</sequence>
<dbReference type="AlphaFoldDB" id="A0A0L6UNZ8"/>
<accession>A0A0L6UNZ8</accession>
<name>A0A0L6UNZ8_9BASI</name>
<evidence type="ECO:0000313" key="2">
    <source>
        <dbReference type="Proteomes" id="UP000037035"/>
    </source>
</evidence>
<reference evidence="1 2" key="1">
    <citation type="submission" date="2015-08" db="EMBL/GenBank/DDBJ databases">
        <title>Next Generation Sequencing and Analysis of the Genome of Puccinia sorghi L Schw, the Causal Agent of Maize Common Rust.</title>
        <authorList>
            <person name="Rochi L."/>
            <person name="Burguener G."/>
            <person name="Darino M."/>
            <person name="Turjanski A."/>
            <person name="Kreff E."/>
            <person name="Dieguez M.J."/>
            <person name="Sacco F."/>
        </authorList>
    </citation>
    <scope>NUCLEOTIDE SEQUENCE [LARGE SCALE GENOMIC DNA]</scope>
    <source>
        <strain evidence="1 2">RO10H11247</strain>
    </source>
</reference>
<proteinExistence type="predicted"/>
<protein>
    <submittedName>
        <fullName evidence="1">Uncharacterized protein</fullName>
    </submittedName>
</protein>
<comment type="caution">
    <text evidence="1">The sequence shown here is derived from an EMBL/GenBank/DDBJ whole genome shotgun (WGS) entry which is preliminary data.</text>
</comment>
<dbReference type="EMBL" id="LAVV01009798">
    <property type="protein sequence ID" value="KNZ49967.1"/>
    <property type="molecule type" value="Genomic_DNA"/>
</dbReference>
<dbReference type="VEuPathDB" id="FungiDB:VP01_4667g1"/>